<keyword evidence="6 13" id="KW-0633">Potassium transport</keyword>
<keyword evidence="9 13" id="KW-0630">Potassium</keyword>
<dbReference type="RefSeq" id="WP_083412618.1">
    <property type="nucleotide sequence ID" value="NZ_CBCRYP010000051.1"/>
</dbReference>
<evidence type="ECO:0000256" key="13">
    <source>
        <dbReference type="HAMAP-Rule" id="MF_01522"/>
    </source>
</evidence>
<gene>
    <name evidence="13" type="primary">kup</name>
    <name evidence="16" type="ORF">SAMN04488021_10753</name>
</gene>
<accession>A0A1I2Z7M4</accession>
<keyword evidence="8 13" id="KW-0769">Symport</keyword>
<evidence type="ECO:0000256" key="11">
    <source>
        <dbReference type="ARBA" id="ARBA00023065"/>
    </source>
</evidence>
<feature type="transmembrane region" description="Helical" evidence="13">
    <location>
        <begin position="60"/>
        <end position="81"/>
    </location>
</feature>
<dbReference type="Pfam" id="PF02705">
    <property type="entry name" value="K_trans"/>
    <property type="match status" value="1"/>
</dbReference>
<evidence type="ECO:0000256" key="7">
    <source>
        <dbReference type="ARBA" id="ARBA00022692"/>
    </source>
</evidence>
<feature type="domain" description="K+ potassium transporter integral membrane" evidence="14">
    <location>
        <begin position="22"/>
        <end position="472"/>
    </location>
</feature>
<organism evidence="16 17">
    <name type="scientific">Paracoccus aminovorans</name>
    <dbReference type="NCBI Taxonomy" id="34004"/>
    <lineage>
        <taxon>Bacteria</taxon>
        <taxon>Pseudomonadati</taxon>
        <taxon>Pseudomonadota</taxon>
        <taxon>Alphaproteobacteria</taxon>
        <taxon>Rhodobacterales</taxon>
        <taxon>Paracoccaceae</taxon>
        <taxon>Paracoccus</taxon>
    </lineage>
</organism>
<evidence type="ECO:0000259" key="15">
    <source>
        <dbReference type="Pfam" id="PF22776"/>
    </source>
</evidence>
<dbReference type="PANTHER" id="PTHR30540:SF79">
    <property type="entry name" value="LOW AFFINITY POTASSIUM TRANSPORT SYSTEM PROTEIN KUP"/>
    <property type="match status" value="1"/>
</dbReference>
<feature type="transmembrane region" description="Helical" evidence="13">
    <location>
        <begin position="223"/>
        <end position="243"/>
    </location>
</feature>
<dbReference type="InterPro" id="IPR053951">
    <property type="entry name" value="K_trans_N"/>
</dbReference>
<dbReference type="EMBL" id="FOPU01000007">
    <property type="protein sequence ID" value="SFH33031.1"/>
    <property type="molecule type" value="Genomic_DNA"/>
</dbReference>
<feature type="transmembrane region" description="Helical" evidence="13">
    <location>
        <begin position="295"/>
        <end position="321"/>
    </location>
</feature>
<evidence type="ECO:0000256" key="2">
    <source>
        <dbReference type="ARBA" id="ARBA00007019"/>
    </source>
</evidence>
<feature type="transmembrane region" description="Helical" evidence="13">
    <location>
        <begin position="433"/>
        <end position="451"/>
    </location>
</feature>
<sequence>MASLDTPLSDSAMRRPGLLPLSLAALGVVYGDIGTSPLYAFREAMLAAGARHGGVAREDVLGVLSLIVWALVLVVTVKYVLILLRADNQGEGGTLSLLALAQRAMGRQNRAVLVLGLMGAALFYGDAAITPAISVLSAIEGLKLVTPGVDPFIEPIAIAIIIALFLVQNHGTEAVARFFGPVMLVWFMVMAAGGIHWTLQDPEVLAALNPVHALRFLMDNGKLGLIVLGAVFLAVTGAEALYADMGHFGRKPIQLAWLFMAFPALLLTYFGQGALVLSRPETMANPFFHLFPAWALLPVVILATLATIIASQAVITGAYSLTRQAVQLRMLPRMKIRHTSDEHQGQIYMPGVNRWLMLAVLALVMLFGSSSSLASAYGISVTGTMVITALLAMIVAWKHWKLPLWLAVAMMLPFLVLDVTFLGANLMKIGDGGYVPLGIAAAMLVTMASWMRGTAIVLAKDREAELPLAALLAQIQKSESIAPVPGTAVFLTSTPDLAPSALLHSLKHFKSLHEQNVILTITTAEVPHVPASDRVRIEDLDDRFRRVALVYGYAEEPDVPRALLQCRRQGWKFDIMATSFILSRRRLRISTRSRMPSWQGKLYIALSRNAAAASDYFRIPAGRVVEIGAQMNI</sequence>
<evidence type="ECO:0000313" key="16">
    <source>
        <dbReference type="EMBL" id="SFH33031.1"/>
    </source>
</evidence>
<dbReference type="GO" id="GO:0005886">
    <property type="term" value="C:plasma membrane"/>
    <property type="evidence" value="ECO:0007669"/>
    <property type="project" value="UniProtKB-SubCell"/>
</dbReference>
<feature type="transmembrane region" description="Helical" evidence="13">
    <location>
        <begin position="151"/>
        <end position="167"/>
    </location>
</feature>
<feature type="domain" description="K+ potassium transporter C-terminal" evidence="15">
    <location>
        <begin position="485"/>
        <end position="633"/>
    </location>
</feature>
<comment type="catalytic activity">
    <reaction evidence="13">
        <text>K(+)(in) + H(+)(in) = K(+)(out) + H(+)(out)</text>
        <dbReference type="Rhea" id="RHEA:28490"/>
        <dbReference type="ChEBI" id="CHEBI:15378"/>
        <dbReference type="ChEBI" id="CHEBI:29103"/>
    </reaction>
</comment>
<evidence type="ECO:0000256" key="10">
    <source>
        <dbReference type="ARBA" id="ARBA00022989"/>
    </source>
</evidence>
<keyword evidence="12 13" id="KW-0472">Membrane</keyword>
<dbReference type="InterPro" id="IPR053952">
    <property type="entry name" value="K_trans_C"/>
</dbReference>
<evidence type="ECO:0000256" key="8">
    <source>
        <dbReference type="ARBA" id="ARBA00022847"/>
    </source>
</evidence>
<feature type="transmembrane region" description="Helical" evidence="13">
    <location>
        <begin position="112"/>
        <end position="139"/>
    </location>
</feature>
<keyword evidence="5" id="KW-0997">Cell inner membrane</keyword>
<proteinExistence type="inferred from homology"/>
<evidence type="ECO:0000256" key="12">
    <source>
        <dbReference type="ARBA" id="ARBA00023136"/>
    </source>
</evidence>
<dbReference type="Proteomes" id="UP000183635">
    <property type="component" value="Unassembled WGS sequence"/>
</dbReference>
<dbReference type="GO" id="GO:0015293">
    <property type="term" value="F:symporter activity"/>
    <property type="evidence" value="ECO:0007669"/>
    <property type="project" value="UniProtKB-UniRule"/>
</dbReference>
<dbReference type="GO" id="GO:0015079">
    <property type="term" value="F:potassium ion transmembrane transporter activity"/>
    <property type="evidence" value="ECO:0007669"/>
    <property type="project" value="UniProtKB-UniRule"/>
</dbReference>
<evidence type="ECO:0000256" key="1">
    <source>
        <dbReference type="ARBA" id="ARBA00004141"/>
    </source>
</evidence>
<comment type="similarity">
    <text evidence="2 13">Belongs to the HAK/KUP transporter (TC 2.A.72) family.</text>
</comment>
<feature type="transmembrane region" description="Helical" evidence="13">
    <location>
        <begin position="404"/>
        <end position="427"/>
    </location>
</feature>
<feature type="transmembrane region" description="Helical" evidence="13">
    <location>
        <begin position="179"/>
        <end position="199"/>
    </location>
</feature>
<dbReference type="AlphaFoldDB" id="A0A1I2Z7M4"/>
<keyword evidence="3 13" id="KW-0813">Transport</keyword>
<feature type="transmembrane region" description="Helical" evidence="13">
    <location>
        <begin position="376"/>
        <end position="397"/>
    </location>
</feature>
<keyword evidence="7 13" id="KW-0812">Transmembrane</keyword>
<feature type="transmembrane region" description="Helical" evidence="13">
    <location>
        <begin position="352"/>
        <end position="370"/>
    </location>
</feature>
<evidence type="ECO:0000256" key="5">
    <source>
        <dbReference type="ARBA" id="ARBA00022519"/>
    </source>
</evidence>
<evidence type="ECO:0000259" key="14">
    <source>
        <dbReference type="Pfam" id="PF02705"/>
    </source>
</evidence>
<name>A0A1I2Z7M4_9RHOB</name>
<comment type="subcellular location">
    <subcellularLocation>
        <location evidence="13">Cell membrane</location>
        <topology evidence="13">Multi-pass membrane protein</topology>
    </subcellularLocation>
    <subcellularLocation>
        <location evidence="1">Membrane</location>
        <topology evidence="1">Multi-pass membrane protein</topology>
    </subcellularLocation>
</comment>
<comment type="function">
    <text evidence="13">Transport of potassium into the cell. Likely operates as a K(+):H(+) symporter.</text>
</comment>
<evidence type="ECO:0000256" key="9">
    <source>
        <dbReference type="ARBA" id="ARBA00022958"/>
    </source>
</evidence>
<keyword evidence="11 13" id="KW-0406">Ion transport</keyword>
<feature type="transmembrane region" description="Helical" evidence="13">
    <location>
        <begin position="255"/>
        <end position="275"/>
    </location>
</feature>
<evidence type="ECO:0000256" key="3">
    <source>
        <dbReference type="ARBA" id="ARBA00022448"/>
    </source>
</evidence>
<keyword evidence="4 13" id="KW-1003">Cell membrane</keyword>
<dbReference type="PANTHER" id="PTHR30540">
    <property type="entry name" value="OSMOTIC STRESS POTASSIUM TRANSPORTER"/>
    <property type="match status" value="1"/>
</dbReference>
<dbReference type="Pfam" id="PF22776">
    <property type="entry name" value="K_trans_C"/>
    <property type="match status" value="1"/>
</dbReference>
<evidence type="ECO:0000256" key="6">
    <source>
        <dbReference type="ARBA" id="ARBA00022538"/>
    </source>
</evidence>
<evidence type="ECO:0000256" key="4">
    <source>
        <dbReference type="ARBA" id="ARBA00022475"/>
    </source>
</evidence>
<reference evidence="16 17" key="1">
    <citation type="submission" date="2016-10" db="EMBL/GenBank/DDBJ databases">
        <authorList>
            <person name="de Groot N.N."/>
        </authorList>
    </citation>
    <scope>NUCLEOTIDE SEQUENCE [LARGE SCALE GENOMIC DNA]</scope>
    <source>
        <strain evidence="16 17">DSM 8537</strain>
    </source>
</reference>
<protein>
    <recommendedName>
        <fullName evidence="13">Probable potassium transport system protein Kup</fullName>
    </recommendedName>
</protein>
<keyword evidence="10 13" id="KW-1133">Transmembrane helix</keyword>
<dbReference type="InterPro" id="IPR023051">
    <property type="entry name" value="Kup"/>
</dbReference>
<dbReference type="STRING" id="34004.SAMN04488021_10753"/>
<dbReference type="HAMAP" id="MF_01522">
    <property type="entry name" value="Kup"/>
    <property type="match status" value="1"/>
</dbReference>
<evidence type="ECO:0000313" key="17">
    <source>
        <dbReference type="Proteomes" id="UP000183635"/>
    </source>
</evidence>
<dbReference type="InterPro" id="IPR003855">
    <property type="entry name" value="K+_transporter"/>
</dbReference>
<keyword evidence="17" id="KW-1185">Reference proteome</keyword>